<gene>
    <name evidence="1" type="ORF">KIN20_020879</name>
</gene>
<reference evidence="1" key="1">
    <citation type="submission" date="2021-06" db="EMBL/GenBank/DDBJ databases">
        <title>Parelaphostrongylus tenuis whole genome reference sequence.</title>
        <authorList>
            <person name="Garwood T.J."/>
            <person name="Larsen P.A."/>
            <person name="Fountain-Jones N.M."/>
            <person name="Garbe J.R."/>
            <person name="Macchietto M.G."/>
            <person name="Kania S.A."/>
            <person name="Gerhold R.W."/>
            <person name="Richards J.E."/>
            <person name="Wolf T.M."/>
        </authorList>
    </citation>
    <scope>NUCLEOTIDE SEQUENCE</scope>
    <source>
        <strain evidence="1">MNPRO001-30</strain>
        <tissue evidence="1">Meninges</tissue>
    </source>
</reference>
<organism evidence="1 2">
    <name type="scientific">Parelaphostrongylus tenuis</name>
    <name type="common">Meningeal worm</name>
    <dbReference type="NCBI Taxonomy" id="148309"/>
    <lineage>
        <taxon>Eukaryota</taxon>
        <taxon>Metazoa</taxon>
        <taxon>Ecdysozoa</taxon>
        <taxon>Nematoda</taxon>
        <taxon>Chromadorea</taxon>
        <taxon>Rhabditida</taxon>
        <taxon>Rhabditina</taxon>
        <taxon>Rhabditomorpha</taxon>
        <taxon>Strongyloidea</taxon>
        <taxon>Metastrongylidae</taxon>
        <taxon>Parelaphostrongylus</taxon>
    </lineage>
</organism>
<dbReference type="Proteomes" id="UP001196413">
    <property type="component" value="Unassembled WGS sequence"/>
</dbReference>
<proteinExistence type="predicted"/>
<dbReference type="AlphaFoldDB" id="A0AAD5MN43"/>
<keyword evidence="2" id="KW-1185">Reference proteome</keyword>
<evidence type="ECO:0000313" key="1">
    <source>
        <dbReference type="EMBL" id="KAJ1361590.1"/>
    </source>
</evidence>
<comment type="caution">
    <text evidence="1">The sequence shown here is derived from an EMBL/GenBank/DDBJ whole genome shotgun (WGS) entry which is preliminary data.</text>
</comment>
<name>A0AAD5MN43_PARTN</name>
<evidence type="ECO:0000313" key="2">
    <source>
        <dbReference type="Proteomes" id="UP001196413"/>
    </source>
</evidence>
<protein>
    <submittedName>
        <fullName evidence="1">Uncharacterized protein</fullName>
    </submittedName>
</protein>
<dbReference type="EMBL" id="JAHQIW010004235">
    <property type="protein sequence ID" value="KAJ1361590.1"/>
    <property type="molecule type" value="Genomic_DNA"/>
</dbReference>
<sequence>MQSTEQQPDVHRRVGLQAKLQNFASHPGHREAIIGQCLCKSAETSGETHCAIAAPQTFVES</sequence>
<accession>A0AAD5MN43</accession>